<dbReference type="SFLD" id="SFLDG01060">
    <property type="entry name" value="BATS_domain_containing"/>
    <property type="match status" value="1"/>
</dbReference>
<dbReference type="PROSITE" id="PS51918">
    <property type="entry name" value="RADICAL_SAM"/>
    <property type="match status" value="1"/>
</dbReference>
<dbReference type="NCBIfam" id="TIGR03956">
    <property type="entry name" value="rSAM_HydE"/>
    <property type="match status" value="1"/>
</dbReference>
<dbReference type="CDD" id="cd01335">
    <property type="entry name" value="Radical_SAM"/>
    <property type="match status" value="1"/>
</dbReference>
<dbReference type="GO" id="GO:0016740">
    <property type="term" value="F:transferase activity"/>
    <property type="evidence" value="ECO:0007669"/>
    <property type="project" value="TreeGrafter"/>
</dbReference>
<dbReference type="EMBL" id="DXGF01000106">
    <property type="protein sequence ID" value="HIW83817.1"/>
    <property type="molecule type" value="Genomic_DNA"/>
</dbReference>
<dbReference type="InterPro" id="IPR034422">
    <property type="entry name" value="HydE/PylB-like"/>
</dbReference>
<evidence type="ECO:0000256" key="2">
    <source>
        <dbReference type="ARBA" id="ARBA00022691"/>
    </source>
</evidence>
<keyword evidence="5 7" id="KW-0411">Iron-sulfur</keyword>
<dbReference type="InterPro" id="IPR007197">
    <property type="entry name" value="rSAM"/>
</dbReference>
<keyword evidence="3" id="KW-0479">Metal-binding</keyword>
<sequence length="348" mass="39504">MDDLRPLLYRLRDQRTLTKEEWTALIGGRTPELAEELFSLARRERHTWYGHDIYIRGLIEFTNYCKNDCLYCGIRRSNANASRYRLSKEEILSCCRLGYELGFRTFVLQGGEDGYFTDDRMVDLIGAIKEQYPDCALTLSIGEKSYDSYRAYFEAGADRYLLRHETFNGGHYARLHPPSLTASNRQECLWDLKRIGYQVGTGFMVGSPFQTPELLAEDLLFIQKLQPQMVGIGPFIPHHDTPFAREPAGTLELTLFLLGLLRLMLPKVLLPATTALGTIHPRGRELGILAGANVVMPNLSPTEVRGSYLLYDNKICTDEEAAECRVLLEKQMSTIGYQVVTARGDSKL</sequence>
<evidence type="ECO:0000256" key="8">
    <source>
        <dbReference type="PIRSR" id="PIRSR004762-2"/>
    </source>
</evidence>
<dbReference type="InterPro" id="IPR010722">
    <property type="entry name" value="BATS_dom"/>
</dbReference>
<feature type="binding site" evidence="7">
    <location>
        <position position="65"/>
    </location>
    <ligand>
        <name>[4Fe-4S] cluster</name>
        <dbReference type="ChEBI" id="CHEBI:49883"/>
        <note>4Fe-4S-S-AdoMet</note>
    </ligand>
</feature>
<name>A0A9D1UDI1_9FIRM</name>
<dbReference type="AlphaFoldDB" id="A0A9D1UDI1"/>
<dbReference type="SUPFAM" id="SSF102114">
    <property type="entry name" value="Radical SAM enzymes"/>
    <property type="match status" value="1"/>
</dbReference>
<dbReference type="PIRSF" id="PIRSF004762">
    <property type="entry name" value="CHP00423"/>
    <property type="match status" value="1"/>
</dbReference>
<keyword evidence="2 7" id="KW-0949">S-adenosyl-L-methionine</keyword>
<dbReference type="InterPro" id="IPR024021">
    <property type="entry name" value="FeFe-hyd_HydE_rSAM"/>
</dbReference>
<keyword evidence="4 7" id="KW-0408">Iron</keyword>
<dbReference type="PANTHER" id="PTHR43726:SF1">
    <property type="entry name" value="BIOTIN SYNTHASE"/>
    <property type="match status" value="1"/>
</dbReference>
<dbReference type="GO" id="GO:0042364">
    <property type="term" value="P:water-soluble vitamin biosynthetic process"/>
    <property type="evidence" value="ECO:0007669"/>
    <property type="project" value="UniProtKB-ARBA"/>
</dbReference>
<evidence type="ECO:0000256" key="6">
    <source>
        <dbReference type="ARBA" id="ARBA00034078"/>
    </source>
</evidence>
<comment type="cofactor">
    <cofactor evidence="6">
        <name>[2Fe-2S] cluster</name>
        <dbReference type="ChEBI" id="CHEBI:190135"/>
    </cofactor>
</comment>
<dbReference type="InterPro" id="IPR006638">
    <property type="entry name" value="Elp3/MiaA/NifB-like_rSAM"/>
</dbReference>
<evidence type="ECO:0000256" key="3">
    <source>
        <dbReference type="ARBA" id="ARBA00022723"/>
    </source>
</evidence>
<dbReference type="GO" id="GO:0046872">
    <property type="term" value="F:metal ion binding"/>
    <property type="evidence" value="ECO:0007669"/>
    <property type="project" value="UniProtKB-KW"/>
</dbReference>
<dbReference type="PANTHER" id="PTHR43726">
    <property type="entry name" value="3-METHYLORNITHINE SYNTHASE"/>
    <property type="match status" value="1"/>
</dbReference>
<feature type="binding site" evidence="8">
    <location>
        <position position="165"/>
    </location>
    <ligand>
        <name>S-adenosyl-L-methionine</name>
        <dbReference type="ChEBI" id="CHEBI:59789"/>
    </ligand>
</feature>
<dbReference type="SFLD" id="SFLDS00029">
    <property type="entry name" value="Radical_SAM"/>
    <property type="match status" value="1"/>
</dbReference>
<dbReference type="SFLD" id="SFLDG01280">
    <property type="entry name" value="HydE/PylB-like"/>
    <property type="match status" value="1"/>
</dbReference>
<comment type="cofactor">
    <cofactor evidence="7">
        <name>[4Fe-4S] cluster</name>
        <dbReference type="ChEBI" id="CHEBI:49883"/>
    </cofactor>
    <text evidence="7">Binds 1 [4Fe-4S] cluster. The cluster is coordinated with 3 cysteines and an exchangeable S-adenosyl-L-methionine.</text>
</comment>
<dbReference type="SFLD" id="SFLDF00348">
    <property type="entry name" value="FeFe_hydrogenase_maturase_(Hyd"/>
    <property type="match status" value="1"/>
</dbReference>
<evidence type="ECO:0000256" key="7">
    <source>
        <dbReference type="PIRSR" id="PIRSR004762-1"/>
    </source>
</evidence>
<evidence type="ECO:0000313" key="11">
    <source>
        <dbReference type="Proteomes" id="UP000824263"/>
    </source>
</evidence>
<comment type="caution">
    <text evidence="10">The sequence shown here is derived from an EMBL/GenBank/DDBJ whole genome shotgun (WGS) entry which is preliminary data.</text>
</comment>
<feature type="binding site" evidence="7">
    <location>
        <position position="69"/>
    </location>
    <ligand>
        <name>[4Fe-4S] cluster</name>
        <dbReference type="ChEBI" id="CHEBI:49883"/>
        <note>4Fe-4S-S-AdoMet</note>
    </ligand>
</feature>
<protein>
    <submittedName>
        <fullName evidence="10">[FeFe] hydrogenase H-cluster radical SAM maturase HydE</fullName>
    </submittedName>
</protein>
<evidence type="ECO:0000256" key="4">
    <source>
        <dbReference type="ARBA" id="ARBA00023004"/>
    </source>
</evidence>
<evidence type="ECO:0000256" key="1">
    <source>
        <dbReference type="ARBA" id="ARBA00022485"/>
    </source>
</evidence>
<gene>
    <name evidence="10" type="primary">hydE</name>
    <name evidence="10" type="ORF">H9873_05790</name>
</gene>
<feature type="binding site" evidence="8">
    <location>
        <position position="185"/>
    </location>
    <ligand>
        <name>S-adenosyl-L-methionine</name>
        <dbReference type="ChEBI" id="CHEBI:59789"/>
    </ligand>
</feature>
<dbReference type="InterPro" id="IPR013785">
    <property type="entry name" value="Aldolase_TIM"/>
</dbReference>
<evidence type="ECO:0000259" key="9">
    <source>
        <dbReference type="PROSITE" id="PS51918"/>
    </source>
</evidence>
<feature type="domain" description="Radical SAM core" evidence="9">
    <location>
        <begin position="51"/>
        <end position="273"/>
    </location>
</feature>
<evidence type="ECO:0000256" key="5">
    <source>
        <dbReference type="ARBA" id="ARBA00023014"/>
    </source>
</evidence>
<keyword evidence="1 7" id="KW-0004">4Fe-4S</keyword>
<dbReference type="SMART" id="SM00876">
    <property type="entry name" value="BATS"/>
    <property type="match status" value="1"/>
</dbReference>
<accession>A0A9D1UDI1</accession>
<dbReference type="SMART" id="SM00729">
    <property type="entry name" value="Elp3"/>
    <property type="match status" value="1"/>
</dbReference>
<organism evidence="10 11">
    <name type="scientific">Candidatus Dorea gallistercoris</name>
    <dbReference type="NCBI Taxonomy" id="2838542"/>
    <lineage>
        <taxon>Bacteria</taxon>
        <taxon>Bacillati</taxon>
        <taxon>Bacillota</taxon>
        <taxon>Clostridia</taxon>
        <taxon>Lachnospirales</taxon>
        <taxon>Lachnospiraceae</taxon>
        <taxon>Dorea</taxon>
    </lineage>
</organism>
<dbReference type="GO" id="GO:0044272">
    <property type="term" value="P:sulfur compound biosynthetic process"/>
    <property type="evidence" value="ECO:0007669"/>
    <property type="project" value="UniProtKB-ARBA"/>
</dbReference>
<dbReference type="Gene3D" id="3.20.20.70">
    <property type="entry name" value="Aldolase class I"/>
    <property type="match status" value="1"/>
</dbReference>
<reference evidence="10" key="2">
    <citation type="submission" date="2021-04" db="EMBL/GenBank/DDBJ databases">
        <authorList>
            <person name="Gilroy R."/>
        </authorList>
    </citation>
    <scope>NUCLEOTIDE SEQUENCE</scope>
    <source>
        <strain evidence="10">ChiSxjej1B13-11762</strain>
    </source>
</reference>
<reference evidence="10" key="1">
    <citation type="journal article" date="2021" name="PeerJ">
        <title>Extensive microbial diversity within the chicken gut microbiome revealed by metagenomics and culture.</title>
        <authorList>
            <person name="Gilroy R."/>
            <person name="Ravi A."/>
            <person name="Getino M."/>
            <person name="Pursley I."/>
            <person name="Horton D.L."/>
            <person name="Alikhan N.F."/>
            <person name="Baker D."/>
            <person name="Gharbi K."/>
            <person name="Hall N."/>
            <person name="Watson M."/>
            <person name="Adriaenssens E.M."/>
            <person name="Foster-Nyarko E."/>
            <person name="Jarju S."/>
            <person name="Secka A."/>
            <person name="Antonio M."/>
            <person name="Oren A."/>
            <person name="Chaudhuri R.R."/>
            <person name="La Ragione R."/>
            <person name="Hildebrand F."/>
            <person name="Pallen M.J."/>
        </authorList>
    </citation>
    <scope>NUCLEOTIDE SEQUENCE</scope>
    <source>
        <strain evidence="10">ChiSxjej1B13-11762</strain>
    </source>
</reference>
<dbReference type="InterPro" id="IPR058240">
    <property type="entry name" value="rSAM_sf"/>
</dbReference>
<dbReference type="GO" id="GO:0051539">
    <property type="term" value="F:4 iron, 4 sulfur cluster binding"/>
    <property type="evidence" value="ECO:0007669"/>
    <property type="project" value="UniProtKB-KW"/>
</dbReference>
<proteinExistence type="predicted"/>
<evidence type="ECO:0000313" key="10">
    <source>
        <dbReference type="EMBL" id="HIW83817.1"/>
    </source>
</evidence>
<feature type="binding site" evidence="7">
    <location>
        <position position="72"/>
    </location>
    <ligand>
        <name>[4Fe-4S] cluster</name>
        <dbReference type="ChEBI" id="CHEBI:49883"/>
        <note>4Fe-4S-S-AdoMet</note>
    </ligand>
</feature>
<feature type="binding site" evidence="8">
    <location>
        <position position="140"/>
    </location>
    <ligand>
        <name>(3R)-3-methyl-D-ornithine</name>
        <dbReference type="ChEBI" id="CHEBI:64642"/>
    </ligand>
</feature>
<dbReference type="Pfam" id="PF04055">
    <property type="entry name" value="Radical_SAM"/>
    <property type="match status" value="1"/>
</dbReference>
<dbReference type="Proteomes" id="UP000824263">
    <property type="component" value="Unassembled WGS sequence"/>
</dbReference>